<dbReference type="Proteomes" id="UP000325672">
    <property type="component" value="Unassembled WGS sequence"/>
</dbReference>
<dbReference type="EMBL" id="ML743633">
    <property type="protein sequence ID" value="KAE8132436.1"/>
    <property type="molecule type" value="Genomic_DNA"/>
</dbReference>
<organism evidence="1 2">
    <name type="scientific">Aspergillus pseudotamarii</name>
    <dbReference type="NCBI Taxonomy" id="132259"/>
    <lineage>
        <taxon>Eukaryota</taxon>
        <taxon>Fungi</taxon>
        <taxon>Dikarya</taxon>
        <taxon>Ascomycota</taxon>
        <taxon>Pezizomycotina</taxon>
        <taxon>Eurotiomycetes</taxon>
        <taxon>Eurotiomycetidae</taxon>
        <taxon>Eurotiales</taxon>
        <taxon>Aspergillaceae</taxon>
        <taxon>Aspergillus</taxon>
        <taxon>Aspergillus subgen. Circumdati</taxon>
    </lineage>
</organism>
<dbReference type="GeneID" id="43640215"/>
<dbReference type="OrthoDB" id="442087at2759"/>
<accession>A0A5N6SCJ6</accession>
<name>A0A5N6SCJ6_ASPPS</name>
<evidence type="ECO:0000313" key="1">
    <source>
        <dbReference type="EMBL" id="KAE8132436.1"/>
    </source>
</evidence>
<gene>
    <name evidence="1" type="ORF">BDV38DRAFT_261190</name>
</gene>
<keyword evidence="2" id="KW-1185">Reference proteome</keyword>
<protein>
    <submittedName>
        <fullName evidence="1">Uncharacterized protein</fullName>
    </submittedName>
</protein>
<reference evidence="1 2" key="1">
    <citation type="submission" date="2019-04" db="EMBL/GenBank/DDBJ databases">
        <title>Friends and foes A comparative genomics study of 23 Aspergillus species from section Flavi.</title>
        <authorList>
            <consortium name="DOE Joint Genome Institute"/>
            <person name="Kjaerbolling I."/>
            <person name="Vesth T."/>
            <person name="Frisvad J.C."/>
            <person name="Nybo J.L."/>
            <person name="Theobald S."/>
            <person name="Kildgaard S."/>
            <person name="Isbrandt T."/>
            <person name="Kuo A."/>
            <person name="Sato A."/>
            <person name="Lyhne E.K."/>
            <person name="Kogle M.E."/>
            <person name="Wiebenga A."/>
            <person name="Kun R.S."/>
            <person name="Lubbers R.J."/>
            <person name="Makela M.R."/>
            <person name="Barry K."/>
            <person name="Chovatia M."/>
            <person name="Clum A."/>
            <person name="Daum C."/>
            <person name="Haridas S."/>
            <person name="He G."/>
            <person name="LaButti K."/>
            <person name="Lipzen A."/>
            <person name="Mondo S."/>
            <person name="Riley R."/>
            <person name="Salamov A."/>
            <person name="Simmons B.A."/>
            <person name="Magnuson J.K."/>
            <person name="Henrissat B."/>
            <person name="Mortensen U.H."/>
            <person name="Larsen T.O."/>
            <person name="Devries R.P."/>
            <person name="Grigoriev I.V."/>
            <person name="Machida M."/>
            <person name="Baker S.E."/>
            <person name="Andersen M.R."/>
        </authorList>
    </citation>
    <scope>NUCLEOTIDE SEQUENCE [LARGE SCALE GENOMIC DNA]</scope>
    <source>
        <strain evidence="1 2">CBS 117625</strain>
    </source>
</reference>
<dbReference type="AlphaFoldDB" id="A0A5N6SCJ6"/>
<sequence length="199" mass="22788">MARAYLALPDEEKNDVRRSQERYSKADRTAYDRILGWDNVLSAKWNPETRGSLPRAFGLIQFKNGSTNILSRTTLRKVLGARTADAEINRFYQELDITPPWATMPRFKAILGPERAPVESAHKNAAVLGSVGTSSSDDSWAVRRKYAVRSQYPDKEKRSVNTQQDRRSEDAIRTMIEQHQQQMKAMTDTITELLKRVNM</sequence>
<proteinExistence type="predicted"/>
<evidence type="ECO:0000313" key="2">
    <source>
        <dbReference type="Proteomes" id="UP000325672"/>
    </source>
</evidence>
<dbReference type="RefSeq" id="XP_031908499.1">
    <property type="nucleotide sequence ID" value="XM_032056005.1"/>
</dbReference>